<dbReference type="RefSeq" id="WP_345593857.1">
    <property type="nucleotide sequence ID" value="NZ_BAABJG010000048.1"/>
</dbReference>
<name>A0ABW3UMJ9_9BACL</name>
<dbReference type="EMBL" id="JBHTLU010000020">
    <property type="protein sequence ID" value="MFD1222013.1"/>
    <property type="molecule type" value="Genomic_DNA"/>
</dbReference>
<keyword evidence="2" id="KW-1185">Reference proteome</keyword>
<evidence type="ECO:0000313" key="2">
    <source>
        <dbReference type="Proteomes" id="UP001597180"/>
    </source>
</evidence>
<evidence type="ECO:0000313" key="1">
    <source>
        <dbReference type="EMBL" id="MFD1222013.1"/>
    </source>
</evidence>
<gene>
    <name evidence="1" type="ORF">ACFQ4B_17975</name>
</gene>
<organism evidence="1 2">
    <name type="scientific">Paenibacillus vulneris</name>
    <dbReference type="NCBI Taxonomy" id="1133364"/>
    <lineage>
        <taxon>Bacteria</taxon>
        <taxon>Bacillati</taxon>
        <taxon>Bacillota</taxon>
        <taxon>Bacilli</taxon>
        <taxon>Bacillales</taxon>
        <taxon>Paenibacillaceae</taxon>
        <taxon>Paenibacillus</taxon>
    </lineage>
</organism>
<comment type="caution">
    <text evidence="1">The sequence shown here is derived from an EMBL/GenBank/DDBJ whole genome shotgun (WGS) entry which is preliminary data.</text>
</comment>
<reference evidence="2" key="1">
    <citation type="journal article" date="2019" name="Int. J. Syst. Evol. Microbiol.">
        <title>The Global Catalogue of Microorganisms (GCM) 10K type strain sequencing project: providing services to taxonomists for standard genome sequencing and annotation.</title>
        <authorList>
            <consortium name="The Broad Institute Genomics Platform"/>
            <consortium name="The Broad Institute Genome Sequencing Center for Infectious Disease"/>
            <person name="Wu L."/>
            <person name="Ma J."/>
        </authorList>
    </citation>
    <scope>NUCLEOTIDE SEQUENCE [LARGE SCALE GENOMIC DNA]</scope>
    <source>
        <strain evidence="2">CCUG 53270</strain>
    </source>
</reference>
<accession>A0ABW3UMJ9</accession>
<proteinExistence type="predicted"/>
<protein>
    <submittedName>
        <fullName evidence="1">Uncharacterized protein</fullName>
    </submittedName>
</protein>
<dbReference type="Proteomes" id="UP001597180">
    <property type="component" value="Unassembled WGS sequence"/>
</dbReference>
<sequence length="322" mass="37737">MSAFFRKNSFVLLLIVVFVLSDLLISLWDPMVTSRRFYKNDFTKTLYHHQWQDHGPAFFGNSAVTGAYIEEKSNAKLIEMGLSYGKLTDLKAILERQLFHVEDELVIGIDVHTMIDSLETDPTYPWFKLWYQPYVYAYRDYFRDTGTEVTCGLYQGLLKQDASAIKSCAAFPETLKLSKEHPLAYQPRWIDKELYFGHKTDEELKKKWGEYDQRFGWMSSNDYKENLAALDWILAYAQEHHLKLRVVWMPWNKAYELPRYMPGLQADVNQRLASYNVPVLDLLQKYDKSLFHDLVHLSRQEGAPVFTKEVDAWLLSLAKSSK</sequence>